<dbReference type="SFLD" id="SFLDS00029">
    <property type="entry name" value="Radical_SAM"/>
    <property type="match status" value="1"/>
</dbReference>
<dbReference type="EMBL" id="LTAO01000039">
    <property type="protein sequence ID" value="KYG26106.1"/>
    <property type="molecule type" value="Genomic_DNA"/>
</dbReference>
<dbReference type="SUPFAM" id="SSF102114">
    <property type="entry name" value="Radical SAM enzymes"/>
    <property type="match status" value="1"/>
</dbReference>
<keyword evidence="1" id="KW-0479">Metal-binding</keyword>
<evidence type="ECO:0000313" key="5">
    <source>
        <dbReference type="EMBL" id="KYG26106.1"/>
    </source>
</evidence>
<dbReference type="OrthoDB" id="9785699at2"/>
<dbReference type="GO" id="GO:0016829">
    <property type="term" value="F:lyase activity"/>
    <property type="evidence" value="ECO:0007669"/>
    <property type="project" value="UniProtKB-KW"/>
</dbReference>
<evidence type="ECO:0000256" key="1">
    <source>
        <dbReference type="ARBA" id="ARBA00022723"/>
    </source>
</evidence>
<dbReference type="SFLD" id="SFLDG01084">
    <property type="entry name" value="Uncharacterised_Radical_SAM_Su"/>
    <property type="match status" value="1"/>
</dbReference>
<keyword evidence="6" id="KW-1185">Reference proteome</keyword>
<dbReference type="InterPro" id="IPR058240">
    <property type="entry name" value="rSAM_sf"/>
</dbReference>
<evidence type="ECO:0000256" key="2">
    <source>
        <dbReference type="ARBA" id="ARBA00023004"/>
    </source>
</evidence>
<dbReference type="GO" id="GO:0051536">
    <property type="term" value="F:iron-sulfur cluster binding"/>
    <property type="evidence" value="ECO:0007669"/>
    <property type="project" value="UniProtKB-KW"/>
</dbReference>
<dbReference type="InterPro" id="IPR007197">
    <property type="entry name" value="rSAM"/>
</dbReference>
<dbReference type="Gene3D" id="3.80.30.30">
    <property type="match status" value="1"/>
</dbReference>
<accession>A0A161P6U9</accession>
<organism evidence="5 6">
    <name type="scientific">Alkalihalobacillus trypoxylicola</name>
    <dbReference type="NCBI Taxonomy" id="519424"/>
    <lineage>
        <taxon>Bacteria</taxon>
        <taxon>Bacillati</taxon>
        <taxon>Bacillota</taxon>
        <taxon>Bacilli</taxon>
        <taxon>Bacillales</taxon>
        <taxon>Bacillaceae</taxon>
        <taxon>Alkalihalobacillus</taxon>
    </lineage>
</organism>
<sequence length="282" mass="32607">MKEFVNINESFPKKILTPASGFLSRYSHTLNPYIGCQFACSFCYVRQSPVGLFRGEEWGRWVDKKVTAANLLEKELLKLRDKDQSITIFMSSSTDPYQPLEYKENITRSLLEVMAKQPPDFLLLQTRSPLVVRDIDFLVTLKDKVRVSMSIETDLDSVRKRFMPQSPPIQARMKAVEQLRENGIPVQVAVAPILPFSEQFPFRLSQLVNRIVLDDFFSGDGSGGKRTERLKISELYEEKERELWYGNHVHLQVYEKMRTAYSPDAFILVKKVFNVGCDRSCF</sequence>
<protein>
    <submittedName>
        <fullName evidence="5">DNA photolyase</fullName>
    </submittedName>
</protein>
<dbReference type="STRING" id="519424.AZF04_12890"/>
<dbReference type="CDD" id="cd01335">
    <property type="entry name" value="Radical_SAM"/>
    <property type="match status" value="1"/>
</dbReference>
<dbReference type="GO" id="GO:0046872">
    <property type="term" value="F:metal ion binding"/>
    <property type="evidence" value="ECO:0007669"/>
    <property type="project" value="UniProtKB-KW"/>
</dbReference>
<reference evidence="5" key="1">
    <citation type="submission" date="2016-02" db="EMBL/GenBank/DDBJ databases">
        <title>Genome sequence of Bacillus trypoxylicola KCTC 13244(T).</title>
        <authorList>
            <person name="Jeong H."/>
            <person name="Park S.-H."/>
            <person name="Choi S.-K."/>
        </authorList>
    </citation>
    <scope>NUCLEOTIDE SEQUENCE [LARGE SCALE GENOMIC DNA]</scope>
    <source>
        <strain evidence="5">KCTC 13244</strain>
    </source>
</reference>
<dbReference type="AlphaFoldDB" id="A0A161P6U9"/>
<evidence type="ECO:0000313" key="6">
    <source>
        <dbReference type="Proteomes" id="UP000075806"/>
    </source>
</evidence>
<keyword evidence="2" id="KW-0408">Iron</keyword>
<comment type="caution">
    <text evidence="5">The sequence shown here is derived from an EMBL/GenBank/DDBJ whole genome shotgun (WGS) entry which is preliminary data.</text>
</comment>
<evidence type="ECO:0000256" key="3">
    <source>
        <dbReference type="ARBA" id="ARBA00023014"/>
    </source>
</evidence>
<dbReference type="InterPro" id="IPR040086">
    <property type="entry name" value="MJ0683-like"/>
</dbReference>
<feature type="domain" description="Radical SAM core" evidence="4">
    <location>
        <begin position="22"/>
        <end position="278"/>
    </location>
</feature>
<keyword evidence="3" id="KW-0411">Iron-sulfur</keyword>
<proteinExistence type="predicted"/>
<gene>
    <name evidence="5" type="ORF">AZF04_12890</name>
</gene>
<dbReference type="PROSITE" id="PS51918">
    <property type="entry name" value="RADICAL_SAM"/>
    <property type="match status" value="1"/>
</dbReference>
<keyword evidence="5" id="KW-0456">Lyase</keyword>
<dbReference type="Pfam" id="PF04055">
    <property type="entry name" value="Radical_SAM"/>
    <property type="match status" value="1"/>
</dbReference>
<name>A0A161P6U9_9BACI</name>
<dbReference type="PANTHER" id="PTHR43432">
    <property type="entry name" value="SLR0285 PROTEIN"/>
    <property type="match status" value="1"/>
</dbReference>
<dbReference type="PANTHER" id="PTHR43432:SF3">
    <property type="entry name" value="SLR0285 PROTEIN"/>
    <property type="match status" value="1"/>
</dbReference>
<dbReference type="Proteomes" id="UP000075806">
    <property type="component" value="Unassembled WGS sequence"/>
</dbReference>
<evidence type="ECO:0000259" key="4">
    <source>
        <dbReference type="PROSITE" id="PS51918"/>
    </source>
</evidence>